<feature type="domain" description="Bifunctional inhibitor/plant lipid transfer protein/seed storage helical" evidence="6">
    <location>
        <begin position="77"/>
        <end position="148"/>
    </location>
</feature>
<evidence type="ECO:0000256" key="5">
    <source>
        <dbReference type="SAM" id="Phobius"/>
    </source>
</evidence>
<dbReference type="InterPro" id="IPR043325">
    <property type="entry name" value="LTSS"/>
</dbReference>
<evidence type="ECO:0000256" key="1">
    <source>
        <dbReference type="ARBA" id="ARBA00009748"/>
    </source>
</evidence>
<keyword evidence="5" id="KW-1133">Transmembrane helix</keyword>
<gene>
    <name evidence="7" type="primary">VAS</name>
    <name evidence="7" type="ORF">AXF42_Ash000017</name>
</gene>
<dbReference type="InterPro" id="IPR016140">
    <property type="entry name" value="Bifunc_inhib/LTP/seed_store"/>
</dbReference>
<evidence type="ECO:0000256" key="3">
    <source>
        <dbReference type="ARBA" id="ARBA00023157"/>
    </source>
</evidence>
<dbReference type="OrthoDB" id="690947at2759"/>
<dbReference type="Pfam" id="PF14368">
    <property type="entry name" value="LTP_2"/>
    <property type="match status" value="1"/>
</dbReference>
<keyword evidence="5" id="KW-0472">Membrane</keyword>
<dbReference type="EMBL" id="KZ451982">
    <property type="protein sequence ID" value="PKA54184.1"/>
    <property type="molecule type" value="Genomic_DNA"/>
</dbReference>
<feature type="transmembrane region" description="Helical" evidence="5">
    <location>
        <begin position="53"/>
        <end position="71"/>
    </location>
</feature>
<evidence type="ECO:0000256" key="2">
    <source>
        <dbReference type="ARBA" id="ARBA00022729"/>
    </source>
</evidence>
<name>A0A2I0AF44_9ASPA</name>
<dbReference type="PANTHER" id="PTHR33044">
    <property type="entry name" value="BIFUNCTIONAL INHIBITOR/LIPID-TRANSFER PROTEIN/SEED STORAGE 2S ALBUMIN SUPERFAMILY PROTEIN-RELATED"/>
    <property type="match status" value="1"/>
</dbReference>
<keyword evidence="2" id="KW-0732">Signal</keyword>
<organism evidence="7 8">
    <name type="scientific">Apostasia shenzhenica</name>
    <dbReference type="NCBI Taxonomy" id="1088818"/>
    <lineage>
        <taxon>Eukaryota</taxon>
        <taxon>Viridiplantae</taxon>
        <taxon>Streptophyta</taxon>
        <taxon>Embryophyta</taxon>
        <taxon>Tracheophyta</taxon>
        <taxon>Spermatophyta</taxon>
        <taxon>Magnoliopsida</taxon>
        <taxon>Liliopsida</taxon>
        <taxon>Asparagales</taxon>
        <taxon>Orchidaceae</taxon>
        <taxon>Apostasioideae</taxon>
        <taxon>Apostasia</taxon>
    </lineage>
</organism>
<feature type="transmembrane region" description="Helical" evidence="5">
    <location>
        <begin position="178"/>
        <end position="196"/>
    </location>
</feature>
<proteinExistence type="inferred from homology"/>
<keyword evidence="8" id="KW-1185">Reference proteome</keyword>
<dbReference type="Proteomes" id="UP000236161">
    <property type="component" value="Unassembled WGS sequence"/>
</dbReference>
<dbReference type="Gene3D" id="1.10.110.10">
    <property type="entry name" value="Plant lipid-transfer and hydrophobic proteins"/>
    <property type="match status" value="1"/>
</dbReference>
<keyword evidence="4" id="KW-0325">Glycoprotein</keyword>
<comment type="similarity">
    <text evidence="1">Belongs to the plant LTP family.</text>
</comment>
<keyword evidence="5" id="KW-0812">Transmembrane</keyword>
<accession>A0A2I0AF44</accession>
<dbReference type="InterPro" id="IPR036312">
    <property type="entry name" value="Bifun_inhib/LTP/seed_sf"/>
</dbReference>
<sequence>MWEVKEHVLHRAVTEPALRHIRCGKYGCILEEEGRNAEMGLWKMGISAWKKNAVAVVLMAVAVMAGAAAAQEANQTCVSKLIPCRDYLTSPNPPETCCSPLKDAVANDLPCLCAIFKSPQILKAFNVDLNQALKLPANCGIKSSTGLCNSTALSPSGSAAPPAAQGAGNGNNGASGPSRAGILGLVGLISILWIMLA</sequence>
<reference evidence="7 8" key="1">
    <citation type="journal article" date="2017" name="Nature">
        <title>The Apostasia genome and the evolution of orchids.</title>
        <authorList>
            <person name="Zhang G.Q."/>
            <person name="Liu K.W."/>
            <person name="Li Z."/>
            <person name="Lohaus R."/>
            <person name="Hsiao Y.Y."/>
            <person name="Niu S.C."/>
            <person name="Wang J.Y."/>
            <person name="Lin Y.C."/>
            <person name="Xu Q."/>
            <person name="Chen L.J."/>
            <person name="Yoshida K."/>
            <person name="Fujiwara S."/>
            <person name="Wang Z.W."/>
            <person name="Zhang Y.Q."/>
            <person name="Mitsuda N."/>
            <person name="Wang M."/>
            <person name="Liu G.H."/>
            <person name="Pecoraro L."/>
            <person name="Huang H.X."/>
            <person name="Xiao X.J."/>
            <person name="Lin M."/>
            <person name="Wu X.Y."/>
            <person name="Wu W.L."/>
            <person name="Chen Y.Y."/>
            <person name="Chang S.B."/>
            <person name="Sakamoto S."/>
            <person name="Ohme-Takagi M."/>
            <person name="Yagi M."/>
            <person name="Zeng S.J."/>
            <person name="Shen C.Y."/>
            <person name="Yeh C.M."/>
            <person name="Luo Y.B."/>
            <person name="Tsai W.C."/>
            <person name="Van de Peer Y."/>
            <person name="Liu Z.J."/>
        </authorList>
    </citation>
    <scope>NUCLEOTIDE SEQUENCE [LARGE SCALE GENOMIC DNA]</scope>
    <source>
        <strain evidence="8">cv. Shenzhen</strain>
        <tissue evidence="7">Stem</tissue>
    </source>
</reference>
<dbReference type="SUPFAM" id="SSF47699">
    <property type="entry name" value="Bifunctional inhibitor/lipid-transfer protein/seed storage 2S albumin"/>
    <property type="match status" value="1"/>
</dbReference>
<evidence type="ECO:0000313" key="7">
    <source>
        <dbReference type="EMBL" id="PKA54184.1"/>
    </source>
</evidence>
<dbReference type="STRING" id="1088818.A0A2I0AF44"/>
<evidence type="ECO:0000256" key="4">
    <source>
        <dbReference type="ARBA" id="ARBA00023180"/>
    </source>
</evidence>
<dbReference type="AlphaFoldDB" id="A0A2I0AF44"/>
<evidence type="ECO:0000259" key="6">
    <source>
        <dbReference type="SMART" id="SM00499"/>
    </source>
</evidence>
<protein>
    <submittedName>
        <fullName evidence="7">Lipid transfer-like protein VAS</fullName>
    </submittedName>
</protein>
<dbReference type="SMART" id="SM00499">
    <property type="entry name" value="AAI"/>
    <property type="match status" value="1"/>
</dbReference>
<keyword evidence="3" id="KW-1015">Disulfide bond</keyword>
<evidence type="ECO:0000313" key="8">
    <source>
        <dbReference type="Proteomes" id="UP000236161"/>
    </source>
</evidence>
<dbReference type="CDD" id="cd00010">
    <property type="entry name" value="AAI_LTSS"/>
    <property type="match status" value="1"/>
</dbReference>